<evidence type="ECO:0000313" key="7">
    <source>
        <dbReference type="Proteomes" id="UP000184096"/>
    </source>
</evidence>
<dbReference type="PANTHER" id="PTHR46796:SF7">
    <property type="entry name" value="ARAC FAMILY TRANSCRIPTIONAL REGULATOR"/>
    <property type="match status" value="1"/>
</dbReference>
<dbReference type="SUPFAM" id="SSF46689">
    <property type="entry name" value="Homeodomain-like"/>
    <property type="match status" value="2"/>
</dbReference>
<gene>
    <name evidence="6" type="ORF">SAMN05444170_2952</name>
</gene>
<feature type="region of interest" description="Disordered" evidence="4">
    <location>
        <begin position="318"/>
        <end position="339"/>
    </location>
</feature>
<dbReference type="PROSITE" id="PS01124">
    <property type="entry name" value="HTH_ARAC_FAMILY_2"/>
    <property type="match status" value="1"/>
</dbReference>
<dbReference type="Proteomes" id="UP000184096">
    <property type="component" value="Chromosome I"/>
</dbReference>
<dbReference type="OrthoDB" id="9802263at2"/>
<dbReference type="InterPro" id="IPR032783">
    <property type="entry name" value="AraC_lig"/>
</dbReference>
<reference evidence="7" key="1">
    <citation type="submission" date="2016-11" db="EMBL/GenBank/DDBJ databases">
        <authorList>
            <person name="Varghese N."/>
            <person name="Submissions S."/>
        </authorList>
    </citation>
    <scope>NUCLEOTIDE SEQUENCE [LARGE SCALE GENOMIC DNA]</scope>
    <source>
        <strain evidence="7">GAS401</strain>
    </source>
</reference>
<keyword evidence="2" id="KW-0238">DNA-binding</keyword>
<dbReference type="RefSeq" id="WP_072818630.1">
    <property type="nucleotide sequence ID" value="NZ_LT670849.1"/>
</dbReference>
<dbReference type="PROSITE" id="PS00041">
    <property type="entry name" value="HTH_ARAC_FAMILY_1"/>
    <property type="match status" value="1"/>
</dbReference>
<evidence type="ECO:0000259" key="5">
    <source>
        <dbReference type="PROSITE" id="PS01124"/>
    </source>
</evidence>
<sequence>MAEDALSDVLKTVRLTGATYFDVVAQEPWSVHSPAKDLILPRVLPGADHLIAYHVVTAGRCYASLVGGETIPLEAGEVVVFTNADPHIMSSNAGMRAEPPTADFFDLADAGRLPFHVNLANGGEASAKIVCGYLACDSRPFNPLIGALPPMLKAGDPRRNDTGWLGQFIHFAVAEVADKRAGSESVLTKLSELMFIDVVRRYIETLPPQKTGWLAGLRDPTVSKSLALIHARPSFSWTIEGLARQCGSSRSVFAERFVQLLGVPPMQYLAQWRMQVASEMLDRRNMNMAAIASEIGYESEAAFSRSFKRMMGVPPSAWRQGIRPAGPHNQDARARSPAS</sequence>
<dbReference type="PANTHER" id="PTHR46796">
    <property type="entry name" value="HTH-TYPE TRANSCRIPTIONAL ACTIVATOR RHAS-RELATED"/>
    <property type="match status" value="1"/>
</dbReference>
<dbReference type="GO" id="GO:0003700">
    <property type="term" value="F:DNA-binding transcription factor activity"/>
    <property type="evidence" value="ECO:0007669"/>
    <property type="project" value="InterPro"/>
</dbReference>
<evidence type="ECO:0000256" key="3">
    <source>
        <dbReference type="ARBA" id="ARBA00023163"/>
    </source>
</evidence>
<dbReference type="Gene3D" id="1.10.10.60">
    <property type="entry name" value="Homeodomain-like"/>
    <property type="match status" value="2"/>
</dbReference>
<evidence type="ECO:0000256" key="4">
    <source>
        <dbReference type="SAM" id="MobiDB-lite"/>
    </source>
</evidence>
<dbReference type="AlphaFoldDB" id="A0A1M7TXE2"/>
<feature type="compositionally biased region" description="Basic and acidic residues" evidence="4">
    <location>
        <begin position="330"/>
        <end position="339"/>
    </location>
</feature>
<proteinExistence type="predicted"/>
<accession>A0A1M7TXE2</accession>
<name>A0A1M7TXE2_9BRAD</name>
<dbReference type="InterPro" id="IPR009057">
    <property type="entry name" value="Homeodomain-like_sf"/>
</dbReference>
<dbReference type="InterPro" id="IPR020449">
    <property type="entry name" value="Tscrpt_reg_AraC-type_HTH"/>
</dbReference>
<dbReference type="SMART" id="SM00342">
    <property type="entry name" value="HTH_ARAC"/>
    <property type="match status" value="1"/>
</dbReference>
<feature type="domain" description="HTH araC/xylS-type" evidence="5">
    <location>
        <begin position="223"/>
        <end position="321"/>
    </location>
</feature>
<dbReference type="Pfam" id="PF12852">
    <property type="entry name" value="Cupin_6"/>
    <property type="match status" value="1"/>
</dbReference>
<dbReference type="GO" id="GO:0043565">
    <property type="term" value="F:sequence-specific DNA binding"/>
    <property type="evidence" value="ECO:0007669"/>
    <property type="project" value="InterPro"/>
</dbReference>
<dbReference type="InterPro" id="IPR050204">
    <property type="entry name" value="AraC_XylS_family_regulators"/>
</dbReference>
<protein>
    <submittedName>
        <fullName evidence="6">Transcriptional regulator, AraC family</fullName>
    </submittedName>
</protein>
<evidence type="ECO:0000256" key="2">
    <source>
        <dbReference type="ARBA" id="ARBA00023125"/>
    </source>
</evidence>
<keyword evidence="7" id="KW-1185">Reference proteome</keyword>
<dbReference type="InterPro" id="IPR018062">
    <property type="entry name" value="HTH_AraC-typ_CS"/>
</dbReference>
<dbReference type="InterPro" id="IPR018060">
    <property type="entry name" value="HTH_AraC"/>
</dbReference>
<keyword evidence="1" id="KW-0805">Transcription regulation</keyword>
<dbReference type="PRINTS" id="PR00032">
    <property type="entry name" value="HTHARAC"/>
</dbReference>
<keyword evidence="3" id="KW-0804">Transcription</keyword>
<evidence type="ECO:0000313" key="6">
    <source>
        <dbReference type="EMBL" id="SHN75414.1"/>
    </source>
</evidence>
<dbReference type="Pfam" id="PF12833">
    <property type="entry name" value="HTH_18"/>
    <property type="match status" value="1"/>
</dbReference>
<dbReference type="EMBL" id="LT670849">
    <property type="protein sequence ID" value="SHN75414.1"/>
    <property type="molecule type" value="Genomic_DNA"/>
</dbReference>
<organism evidence="6 7">
    <name type="scientific">Bradyrhizobium erythrophlei</name>
    <dbReference type="NCBI Taxonomy" id="1437360"/>
    <lineage>
        <taxon>Bacteria</taxon>
        <taxon>Pseudomonadati</taxon>
        <taxon>Pseudomonadota</taxon>
        <taxon>Alphaproteobacteria</taxon>
        <taxon>Hyphomicrobiales</taxon>
        <taxon>Nitrobacteraceae</taxon>
        <taxon>Bradyrhizobium</taxon>
    </lineage>
</organism>
<evidence type="ECO:0000256" key="1">
    <source>
        <dbReference type="ARBA" id="ARBA00023015"/>
    </source>
</evidence>